<accession>A0A328VJE4</accession>
<dbReference type="PANTHER" id="PTHR43376">
    <property type="entry name" value="OLIGOPEPTIDE TRANSPORT SYSTEM PERMEASE PROTEIN"/>
    <property type="match status" value="1"/>
</dbReference>
<dbReference type="Gene3D" id="1.10.3720.10">
    <property type="entry name" value="MetI-like"/>
    <property type="match status" value="1"/>
</dbReference>
<name>A0A328VJE4_9CHLR</name>
<keyword evidence="8" id="KW-1185">Reference proteome</keyword>
<feature type="transmembrane region" description="Helical" evidence="5">
    <location>
        <begin position="149"/>
        <end position="169"/>
    </location>
</feature>
<evidence type="ECO:0000313" key="8">
    <source>
        <dbReference type="Proteomes" id="UP000248706"/>
    </source>
</evidence>
<protein>
    <submittedName>
        <fullName evidence="7">Peptide ABC transporter permease</fullName>
    </submittedName>
</protein>
<dbReference type="CDD" id="cd06261">
    <property type="entry name" value="TM_PBP2"/>
    <property type="match status" value="1"/>
</dbReference>
<sequence>MRYLLRRAGFYLIALWAAVTFNFVIPRLMPGDPLQNYIAKLQNQGLTPATIAALRKEFGADPSVPLWHQYLDYLNALLHGQLGTSTSEFPTPVAQILAQSLPWTICLVGAAVLLSFIIGTLLGVLFAWRRGSWYDTTLPPALTFLSAIPYFWMALALLYVFGMMLGWFPTSDAYDLSSFPNGPEWSLDFILSMVQHAALPVITLIIGSLAQWVLTMRNAMVTTLSEDYLLMAQAKGLPALRVVFAYAARNAILPSITSFSISLGLVVSGSLLTEIVFNYPGIGYHLFRGASESDYALVEGGFLVVALTVLAANFLAELVYSVLDPRIRHGRA</sequence>
<evidence type="ECO:0000256" key="3">
    <source>
        <dbReference type="ARBA" id="ARBA00022989"/>
    </source>
</evidence>
<dbReference type="Proteomes" id="UP000248706">
    <property type="component" value="Unassembled WGS sequence"/>
</dbReference>
<dbReference type="AlphaFoldDB" id="A0A328VJE4"/>
<feature type="transmembrane region" description="Helical" evidence="5">
    <location>
        <begin position="101"/>
        <end position="128"/>
    </location>
</feature>
<comment type="caution">
    <text evidence="7">The sequence shown here is derived from an EMBL/GenBank/DDBJ whole genome shotgun (WGS) entry which is preliminary data.</text>
</comment>
<evidence type="ECO:0000256" key="1">
    <source>
        <dbReference type="ARBA" id="ARBA00004141"/>
    </source>
</evidence>
<reference evidence="7 8" key="1">
    <citation type="submission" date="2016-08" db="EMBL/GenBank/DDBJ databases">
        <title>Analysis of Carbohydrate Active Enzymes in Thermogemmatispora T81 Reveals Carbohydrate Degradation Ability.</title>
        <authorList>
            <person name="Tomazini A."/>
            <person name="Lal S."/>
            <person name="Stott M."/>
            <person name="Henrissat B."/>
            <person name="Polikarpov I."/>
            <person name="Sparling R."/>
            <person name="Levin D.B."/>
        </authorList>
    </citation>
    <scope>NUCLEOTIDE SEQUENCE [LARGE SCALE GENOMIC DNA]</scope>
    <source>
        <strain evidence="7 8">T81</strain>
    </source>
</reference>
<evidence type="ECO:0000256" key="4">
    <source>
        <dbReference type="ARBA" id="ARBA00023136"/>
    </source>
</evidence>
<gene>
    <name evidence="7" type="ORF">A4R35_16745</name>
</gene>
<dbReference type="Pfam" id="PF00528">
    <property type="entry name" value="BPD_transp_1"/>
    <property type="match status" value="1"/>
</dbReference>
<dbReference type="SUPFAM" id="SSF161098">
    <property type="entry name" value="MetI-like"/>
    <property type="match status" value="1"/>
</dbReference>
<evidence type="ECO:0000256" key="2">
    <source>
        <dbReference type="ARBA" id="ARBA00022692"/>
    </source>
</evidence>
<dbReference type="OrthoDB" id="9769919at2"/>
<feature type="domain" description="ABC transmembrane type-1" evidence="6">
    <location>
        <begin position="101"/>
        <end position="316"/>
    </location>
</feature>
<proteinExistence type="inferred from homology"/>
<feature type="transmembrane region" description="Helical" evidence="5">
    <location>
        <begin position="302"/>
        <end position="323"/>
    </location>
</feature>
<evidence type="ECO:0000259" key="6">
    <source>
        <dbReference type="PROSITE" id="PS50928"/>
    </source>
</evidence>
<feature type="transmembrane region" description="Helical" evidence="5">
    <location>
        <begin position="9"/>
        <end position="29"/>
    </location>
</feature>
<feature type="transmembrane region" description="Helical" evidence="5">
    <location>
        <begin position="259"/>
        <end position="282"/>
    </location>
</feature>
<keyword evidence="3 5" id="KW-1133">Transmembrane helix</keyword>
<dbReference type="EMBL" id="MCIF01000002">
    <property type="protein sequence ID" value="RAQ97189.1"/>
    <property type="molecule type" value="Genomic_DNA"/>
</dbReference>
<dbReference type="GO" id="GO:0005886">
    <property type="term" value="C:plasma membrane"/>
    <property type="evidence" value="ECO:0007669"/>
    <property type="project" value="UniProtKB-SubCell"/>
</dbReference>
<dbReference type="PANTHER" id="PTHR43376:SF1">
    <property type="entry name" value="OLIGOPEPTIDE TRANSPORT SYSTEM PERMEASE PROTEIN"/>
    <property type="match status" value="1"/>
</dbReference>
<feature type="transmembrane region" description="Helical" evidence="5">
    <location>
        <begin position="189"/>
        <end position="214"/>
    </location>
</feature>
<organism evidence="7 8">
    <name type="scientific">Thermogemmatispora tikiterensis</name>
    <dbReference type="NCBI Taxonomy" id="1825093"/>
    <lineage>
        <taxon>Bacteria</taxon>
        <taxon>Bacillati</taxon>
        <taxon>Chloroflexota</taxon>
        <taxon>Ktedonobacteria</taxon>
        <taxon>Thermogemmatisporales</taxon>
        <taxon>Thermogemmatisporaceae</taxon>
        <taxon>Thermogemmatispora</taxon>
    </lineage>
</organism>
<dbReference type="PROSITE" id="PS50928">
    <property type="entry name" value="ABC_TM1"/>
    <property type="match status" value="1"/>
</dbReference>
<evidence type="ECO:0000256" key="5">
    <source>
        <dbReference type="RuleBase" id="RU363032"/>
    </source>
</evidence>
<dbReference type="InterPro" id="IPR000515">
    <property type="entry name" value="MetI-like"/>
</dbReference>
<comment type="subcellular location">
    <subcellularLocation>
        <location evidence="5">Cell membrane</location>
        <topology evidence="5">Multi-pass membrane protein</topology>
    </subcellularLocation>
    <subcellularLocation>
        <location evidence="1">Membrane</location>
        <topology evidence="1">Multi-pass membrane protein</topology>
    </subcellularLocation>
</comment>
<keyword evidence="2 5" id="KW-0812">Transmembrane</keyword>
<keyword evidence="4 5" id="KW-0472">Membrane</keyword>
<dbReference type="InterPro" id="IPR035906">
    <property type="entry name" value="MetI-like_sf"/>
</dbReference>
<dbReference type="RefSeq" id="WP_112431376.1">
    <property type="nucleotide sequence ID" value="NZ_MCIF01000002.1"/>
</dbReference>
<evidence type="ECO:0000313" key="7">
    <source>
        <dbReference type="EMBL" id="RAQ97189.1"/>
    </source>
</evidence>
<comment type="similarity">
    <text evidence="5">Belongs to the binding-protein-dependent transport system permease family.</text>
</comment>
<keyword evidence="5" id="KW-0813">Transport</keyword>
<dbReference type="GO" id="GO:0055085">
    <property type="term" value="P:transmembrane transport"/>
    <property type="evidence" value="ECO:0007669"/>
    <property type="project" value="InterPro"/>
</dbReference>